<comment type="caution">
    <text evidence="1">The sequence shown here is derived from an EMBL/GenBank/DDBJ whole genome shotgun (WGS) entry which is preliminary data.</text>
</comment>
<gene>
    <name evidence="1" type="ORF">AK812_SmicGene43125</name>
</gene>
<evidence type="ECO:0000313" key="2">
    <source>
        <dbReference type="Proteomes" id="UP000186817"/>
    </source>
</evidence>
<organism evidence="1 2">
    <name type="scientific">Symbiodinium microadriaticum</name>
    <name type="common">Dinoflagellate</name>
    <name type="synonym">Zooxanthella microadriatica</name>
    <dbReference type="NCBI Taxonomy" id="2951"/>
    <lineage>
        <taxon>Eukaryota</taxon>
        <taxon>Sar</taxon>
        <taxon>Alveolata</taxon>
        <taxon>Dinophyceae</taxon>
        <taxon>Suessiales</taxon>
        <taxon>Symbiodiniaceae</taxon>
        <taxon>Symbiodinium</taxon>
    </lineage>
</organism>
<dbReference type="Proteomes" id="UP000186817">
    <property type="component" value="Unassembled WGS sequence"/>
</dbReference>
<sequence length="511" mass="57198">MWFRLLGRLWLQQCRTLPWRRMLILGARYRDSRSVGSMCSLDLDSCLGLPGSHVKSFVLHYEGIGVPHSLAVRVDASGIGVTIIDGATVYKLNMATLREIHCAAVDHSTMISYWKKDPQCSSRDKSALLLDMVAGAGDVLDESEEDAPDDVAEVHAVDGTSRLSFDEDDVPTFNDNILECLRSETSNVFHTTSAVKESAGILRQTVQPPLQCSQNNIDKQISLVFDDIITSRVFSKKMESMNAVLLKQDETCATKLLLVMMWLGEDFSPSGGELYPLQNESAEQLVDALTEHFSVDQLRAVVHIGTDKPSEKLFNQLKTVCPSMKSLILDPIHLAIVYEYGFWNKKSPGSKQLRRILRKCISIDVGLGQDYWGAFYDGTNARPLGESEMKYRHMISNSSMNLDSILDGLDIDAPFTDRLEFIKSIAALCRRYPAEVSRKIDGANKQISKILWSACAPDRLEWLMNNCVSGMLFNHLTDGSCQAEHRVTRRCTQKSFLGREASMRCIVRPSP</sequence>
<name>A0A1Q9C1T2_SYMMI</name>
<evidence type="ECO:0000313" key="1">
    <source>
        <dbReference type="EMBL" id="OLP76883.1"/>
    </source>
</evidence>
<dbReference type="OrthoDB" id="431868at2759"/>
<dbReference type="AlphaFoldDB" id="A0A1Q9C1T2"/>
<proteinExistence type="predicted"/>
<reference evidence="1 2" key="1">
    <citation type="submission" date="2016-02" db="EMBL/GenBank/DDBJ databases">
        <title>Genome analysis of coral dinoflagellate symbionts highlights evolutionary adaptations to a symbiotic lifestyle.</title>
        <authorList>
            <person name="Aranda M."/>
            <person name="Li Y."/>
            <person name="Liew Y.J."/>
            <person name="Baumgarten S."/>
            <person name="Simakov O."/>
            <person name="Wilson M."/>
            <person name="Piel J."/>
            <person name="Ashoor H."/>
            <person name="Bougouffa S."/>
            <person name="Bajic V.B."/>
            <person name="Ryu T."/>
            <person name="Ravasi T."/>
            <person name="Bayer T."/>
            <person name="Micklem G."/>
            <person name="Kim H."/>
            <person name="Bhak J."/>
            <person name="Lajeunesse T.C."/>
            <person name="Voolstra C.R."/>
        </authorList>
    </citation>
    <scope>NUCLEOTIDE SEQUENCE [LARGE SCALE GENOMIC DNA]</scope>
    <source>
        <strain evidence="1 2">CCMP2467</strain>
    </source>
</reference>
<dbReference type="EMBL" id="LSRX01001894">
    <property type="protein sequence ID" value="OLP76883.1"/>
    <property type="molecule type" value="Genomic_DNA"/>
</dbReference>
<keyword evidence="2" id="KW-1185">Reference proteome</keyword>
<protein>
    <submittedName>
        <fullName evidence="1">Uncharacterized protein</fullName>
    </submittedName>
</protein>
<accession>A0A1Q9C1T2</accession>